<evidence type="ECO:0000256" key="2">
    <source>
        <dbReference type="ARBA" id="ARBA00001947"/>
    </source>
</evidence>
<dbReference type="InterPro" id="IPR031127">
    <property type="entry name" value="E3_UB_ligase_RBR"/>
</dbReference>
<keyword evidence="8" id="KW-0479">Metal-binding</keyword>
<dbReference type="Pfam" id="PF01485">
    <property type="entry name" value="IBR"/>
    <property type="match status" value="1"/>
</dbReference>
<dbReference type="GO" id="GO:0061630">
    <property type="term" value="F:ubiquitin protein ligase activity"/>
    <property type="evidence" value="ECO:0007669"/>
    <property type="project" value="UniProtKB-EC"/>
</dbReference>
<evidence type="ECO:0000256" key="14">
    <source>
        <dbReference type="SAM" id="MobiDB-lite"/>
    </source>
</evidence>
<dbReference type="Proteomes" id="UP000813462">
    <property type="component" value="Unassembled WGS sequence"/>
</dbReference>
<dbReference type="GO" id="GO:0008270">
    <property type="term" value="F:zinc ion binding"/>
    <property type="evidence" value="ECO:0007669"/>
    <property type="project" value="UniProtKB-KW"/>
</dbReference>
<reference evidence="17" key="1">
    <citation type="journal article" date="2021" name="Front. Plant Sci.">
        <title>Chromosome-Scale Genome Assembly for Chinese Sour Jujube and Insights Into Its Genome Evolution and Domestication Signature.</title>
        <authorList>
            <person name="Shen L.-Y."/>
            <person name="Luo H."/>
            <person name="Wang X.-L."/>
            <person name="Wang X.-M."/>
            <person name="Qiu X.-J."/>
            <person name="Liu H."/>
            <person name="Zhou S.-S."/>
            <person name="Jia K.-H."/>
            <person name="Nie S."/>
            <person name="Bao Y.-T."/>
            <person name="Zhang R.-G."/>
            <person name="Yun Q.-Z."/>
            <person name="Chai Y.-H."/>
            <person name="Lu J.-Y."/>
            <person name="Li Y."/>
            <person name="Zhao S.-W."/>
            <person name="Mao J.-F."/>
            <person name="Jia S.-G."/>
            <person name="Mao Y.-M."/>
        </authorList>
    </citation>
    <scope>NUCLEOTIDE SEQUENCE</scope>
    <source>
        <strain evidence="17">AT0</strain>
        <tissue evidence="17">Leaf</tissue>
    </source>
</reference>
<dbReference type="PANTHER" id="PTHR11685">
    <property type="entry name" value="RBR FAMILY RING FINGER AND IBR DOMAIN-CONTAINING"/>
    <property type="match status" value="1"/>
</dbReference>
<evidence type="ECO:0000256" key="8">
    <source>
        <dbReference type="ARBA" id="ARBA00022723"/>
    </source>
</evidence>
<evidence type="ECO:0000256" key="11">
    <source>
        <dbReference type="ARBA" id="ARBA00022786"/>
    </source>
</evidence>
<gene>
    <name evidence="17" type="ORF">FEM48_Zijuj09G0155400</name>
</gene>
<dbReference type="Pfam" id="PF19422">
    <property type="entry name" value="Ariadne"/>
    <property type="match status" value="1"/>
</dbReference>
<evidence type="ECO:0000256" key="6">
    <source>
        <dbReference type="ARBA" id="ARBA00012251"/>
    </source>
</evidence>
<keyword evidence="10 13" id="KW-0863">Zinc-finger</keyword>
<dbReference type="EMBL" id="JAEACU010000009">
    <property type="protein sequence ID" value="KAH7518286.1"/>
    <property type="molecule type" value="Genomic_DNA"/>
</dbReference>
<comment type="similarity">
    <text evidence="5">Belongs to the RBR family. Ariadne subfamily.</text>
</comment>
<evidence type="ECO:0000256" key="7">
    <source>
        <dbReference type="ARBA" id="ARBA00022679"/>
    </source>
</evidence>
<dbReference type="Pfam" id="PF21235">
    <property type="entry name" value="UBA_ARI1"/>
    <property type="match status" value="1"/>
</dbReference>
<evidence type="ECO:0000259" key="15">
    <source>
        <dbReference type="PROSITE" id="PS50089"/>
    </source>
</evidence>
<protein>
    <recommendedName>
        <fullName evidence="6">RBR-type E3 ubiquitin transferase</fullName>
        <ecNumber evidence="6">2.3.2.31</ecNumber>
    </recommendedName>
</protein>
<comment type="caution">
    <text evidence="17">The sequence shown here is derived from an EMBL/GenBank/DDBJ whole genome shotgun (WGS) entry which is preliminary data.</text>
</comment>
<keyword evidence="9" id="KW-0677">Repeat</keyword>
<dbReference type="InterPro" id="IPR044066">
    <property type="entry name" value="TRIAD_supradom"/>
</dbReference>
<accession>A0A978UTT6</accession>
<dbReference type="Pfam" id="PF22191">
    <property type="entry name" value="IBR_1"/>
    <property type="match status" value="1"/>
</dbReference>
<dbReference type="InterPro" id="IPR048962">
    <property type="entry name" value="ARIH1-like_UBL"/>
</dbReference>
<dbReference type="PROSITE" id="PS50089">
    <property type="entry name" value="ZF_RING_2"/>
    <property type="match status" value="1"/>
</dbReference>
<sequence>MMESEDEFDMHDPCDDDYYDDDIYCGGDDDDDVAAPTMDNDDEADGADYDFSDNYPDDSNEIASNCHQRNYTILTEADIHQRQEDNIMEISTVLSLSKVEASILLRHYNWSVTKVHDEWFADEEKVRRIVGLPEKLQREQIAAVFGGCRINKRKLITCGICFEVYRRDKMYSAACGHLFCGTCWGGYISTAINDGPGCLTLRCPEPSCSAAVSEDMISNMASVENKERYSRYLIRSYVEGSRKTKWCPAPECEYAVDFVVGSGNYDVICRCSNSFCWNCSEDAHRPVDCETVAKWKLKNSAESENTNWILVNSKPCPKCKRPIEKNQGCMHMTCSAPCKFQFCWLCLGAWSEHGGTTGGFYSCNGYEMEKQEGKYDEAEKRREMARKSLERYTHYYERWAANQSSRQKAMGDLEQMQNVNLEKLSGIHGEPVTRLEFITEAWLQVIECRRVLKWTYAYGYYLPENEEAKKELFEYLQGEAEFGLERLHQCAEKELQEFLNAEEPSEKLSSFRTKLVGLTSVTRNYFENLVRALENGLSDVNSHGACSKAAS</sequence>
<dbReference type="InterPro" id="IPR013083">
    <property type="entry name" value="Znf_RING/FYVE/PHD"/>
</dbReference>
<evidence type="ECO:0000256" key="10">
    <source>
        <dbReference type="ARBA" id="ARBA00022771"/>
    </source>
</evidence>
<proteinExistence type="inferred from homology"/>
<evidence type="ECO:0000313" key="18">
    <source>
        <dbReference type="Proteomes" id="UP000813462"/>
    </source>
</evidence>
<dbReference type="GO" id="GO:0016567">
    <property type="term" value="P:protein ubiquitination"/>
    <property type="evidence" value="ECO:0007669"/>
    <property type="project" value="InterPro"/>
</dbReference>
<keyword evidence="11" id="KW-0833">Ubl conjugation pathway</keyword>
<comment type="pathway">
    <text evidence="4">Protein modification; protein ubiquitination.</text>
</comment>
<dbReference type="Gene3D" id="3.30.40.10">
    <property type="entry name" value="Zinc/RING finger domain, C3HC4 (zinc finger)"/>
    <property type="match status" value="1"/>
</dbReference>
<dbReference type="InterPro" id="IPR001841">
    <property type="entry name" value="Znf_RING"/>
</dbReference>
<evidence type="ECO:0000256" key="5">
    <source>
        <dbReference type="ARBA" id="ARBA00005884"/>
    </source>
</evidence>
<feature type="domain" description="RING-type" evidence="15">
    <location>
        <begin position="158"/>
        <end position="204"/>
    </location>
</feature>
<dbReference type="CDD" id="cd22583">
    <property type="entry name" value="Rcat_RBR_ARI7-like"/>
    <property type="match status" value="1"/>
</dbReference>
<dbReference type="EC" id="2.3.2.31" evidence="6"/>
<feature type="region of interest" description="Disordered" evidence="14">
    <location>
        <begin position="1"/>
        <end position="54"/>
    </location>
</feature>
<dbReference type="CDD" id="cd20346">
    <property type="entry name" value="BRcat_RBR_ANKIB1"/>
    <property type="match status" value="1"/>
</dbReference>
<evidence type="ECO:0000256" key="1">
    <source>
        <dbReference type="ARBA" id="ARBA00001798"/>
    </source>
</evidence>
<evidence type="ECO:0000256" key="12">
    <source>
        <dbReference type="ARBA" id="ARBA00022833"/>
    </source>
</evidence>
<dbReference type="FunFam" id="3.30.40.10:FF:000019">
    <property type="entry name" value="RBR-type E3 ubiquitin transferase"/>
    <property type="match status" value="1"/>
</dbReference>
<organism evidence="17 18">
    <name type="scientific">Ziziphus jujuba var. spinosa</name>
    <dbReference type="NCBI Taxonomy" id="714518"/>
    <lineage>
        <taxon>Eukaryota</taxon>
        <taxon>Viridiplantae</taxon>
        <taxon>Streptophyta</taxon>
        <taxon>Embryophyta</taxon>
        <taxon>Tracheophyta</taxon>
        <taxon>Spermatophyta</taxon>
        <taxon>Magnoliopsida</taxon>
        <taxon>eudicotyledons</taxon>
        <taxon>Gunneridae</taxon>
        <taxon>Pentapetalae</taxon>
        <taxon>rosids</taxon>
        <taxon>fabids</taxon>
        <taxon>Rosales</taxon>
        <taxon>Rhamnaceae</taxon>
        <taxon>Paliureae</taxon>
        <taxon>Ziziphus</taxon>
    </lineage>
</organism>
<keyword evidence="7" id="KW-0808">Transferase</keyword>
<dbReference type="InterPro" id="IPR045840">
    <property type="entry name" value="Ariadne"/>
</dbReference>
<dbReference type="Gene3D" id="1.20.120.1750">
    <property type="match status" value="1"/>
</dbReference>
<dbReference type="FunFam" id="1.20.120.1750:FF:000005">
    <property type="entry name" value="RBR-type E3 ubiquitin transferase"/>
    <property type="match status" value="1"/>
</dbReference>
<dbReference type="SMART" id="SM00647">
    <property type="entry name" value="IBR"/>
    <property type="match status" value="2"/>
</dbReference>
<comment type="catalytic activity">
    <reaction evidence="1">
        <text>[E2 ubiquitin-conjugating enzyme]-S-ubiquitinyl-L-cysteine + [acceptor protein]-L-lysine = [E2 ubiquitin-conjugating enzyme]-L-cysteine + [acceptor protein]-N(6)-ubiquitinyl-L-lysine.</text>
        <dbReference type="EC" id="2.3.2.31"/>
    </reaction>
</comment>
<evidence type="ECO:0000256" key="13">
    <source>
        <dbReference type="PROSITE-ProRule" id="PRU00175"/>
    </source>
</evidence>
<evidence type="ECO:0000259" key="16">
    <source>
        <dbReference type="PROSITE" id="PS51873"/>
    </source>
</evidence>
<dbReference type="AlphaFoldDB" id="A0A978UTT6"/>
<comment type="function">
    <text evidence="3">Might act as an E3 ubiquitin-protein ligase, or as part of E3 complex, which accepts ubiquitin from specific E2 ubiquitin-conjugating enzymes and then transfers it to substrates.</text>
</comment>
<evidence type="ECO:0000256" key="4">
    <source>
        <dbReference type="ARBA" id="ARBA00004906"/>
    </source>
</evidence>
<dbReference type="InterPro" id="IPR002867">
    <property type="entry name" value="IBR_dom"/>
</dbReference>
<comment type="cofactor">
    <cofactor evidence="2">
        <name>Zn(2+)</name>
        <dbReference type="ChEBI" id="CHEBI:29105"/>
    </cofactor>
</comment>
<dbReference type="SUPFAM" id="SSF57850">
    <property type="entry name" value="RING/U-box"/>
    <property type="match status" value="3"/>
</dbReference>
<dbReference type="PROSITE" id="PS51873">
    <property type="entry name" value="TRIAD"/>
    <property type="match status" value="1"/>
</dbReference>
<name>A0A978UTT6_ZIZJJ</name>
<keyword evidence="12" id="KW-0862">Zinc</keyword>
<evidence type="ECO:0000256" key="9">
    <source>
        <dbReference type="ARBA" id="ARBA00022737"/>
    </source>
</evidence>
<evidence type="ECO:0000256" key="3">
    <source>
        <dbReference type="ARBA" id="ARBA00003976"/>
    </source>
</evidence>
<evidence type="ECO:0000313" key="17">
    <source>
        <dbReference type="EMBL" id="KAH7518286.1"/>
    </source>
</evidence>
<feature type="domain" description="RING-type" evidence="16">
    <location>
        <begin position="154"/>
        <end position="367"/>
    </location>
</feature>